<dbReference type="AlphaFoldDB" id="A0A3S5AP52"/>
<dbReference type="Proteomes" id="UP000784294">
    <property type="component" value="Unassembled WGS sequence"/>
</dbReference>
<gene>
    <name evidence="2" type="ORF">PXEA_LOCUS14983</name>
</gene>
<evidence type="ECO:0000313" key="2">
    <source>
        <dbReference type="EMBL" id="VEL21543.1"/>
    </source>
</evidence>
<proteinExistence type="predicted"/>
<keyword evidence="3" id="KW-1185">Reference proteome</keyword>
<evidence type="ECO:0000256" key="1">
    <source>
        <dbReference type="SAM" id="MobiDB-lite"/>
    </source>
</evidence>
<name>A0A3S5AP52_9PLAT</name>
<protein>
    <submittedName>
        <fullName evidence="2">Uncharacterized protein</fullName>
    </submittedName>
</protein>
<accession>A0A3S5AP52</accession>
<reference evidence="2" key="1">
    <citation type="submission" date="2018-11" db="EMBL/GenBank/DDBJ databases">
        <authorList>
            <consortium name="Pathogen Informatics"/>
        </authorList>
    </citation>
    <scope>NUCLEOTIDE SEQUENCE</scope>
</reference>
<feature type="region of interest" description="Disordered" evidence="1">
    <location>
        <begin position="1"/>
        <end position="92"/>
    </location>
</feature>
<comment type="caution">
    <text evidence="2">The sequence shown here is derived from an EMBL/GenBank/DDBJ whole genome shotgun (WGS) entry which is preliminary data.</text>
</comment>
<dbReference type="EMBL" id="CAAALY010051866">
    <property type="protein sequence ID" value="VEL21543.1"/>
    <property type="molecule type" value="Genomic_DNA"/>
</dbReference>
<feature type="compositionally biased region" description="Basic and acidic residues" evidence="1">
    <location>
        <begin position="46"/>
        <end position="58"/>
    </location>
</feature>
<organism evidence="2 3">
    <name type="scientific">Protopolystoma xenopodis</name>
    <dbReference type="NCBI Taxonomy" id="117903"/>
    <lineage>
        <taxon>Eukaryota</taxon>
        <taxon>Metazoa</taxon>
        <taxon>Spiralia</taxon>
        <taxon>Lophotrochozoa</taxon>
        <taxon>Platyhelminthes</taxon>
        <taxon>Monogenea</taxon>
        <taxon>Polyopisthocotylea</taxon>
        <taxon>Polystomatidea</taxon>
        <taxon>Polystomatidae</taxon>
        <taxon>Protopolystoma</taxon>
    </lineage>
</organism>
<sequence length="102" mass="12005">MYQATKPVQLRTSDKLRQTDRSGQNQQFVKKLDETDESVDPFDANDTTKRRIEARSEHQSWMGVSRLESRASDPPVRPRPVSPTRRPRDSCQLYRREVISFR</sequence>
<evidence type="ECO:0000313" key="3">
    <source>
        <dbReference type="Proteomes" id="UP000784294"/>
    </source>
</evidence>